<evidence type="ECO:0000313" key="1">
    <source>
        <dbReference type="EMBL" id="TWV99107.1"/>
    </source>
</evidence>
<protein>
    <submittedName>
        <fullName evidence="1">Uncharacterized protein</fullName>
    </submittedName>
</protein>
<dbReference type="AlphaFoldDB" id="A0A5C6LR88"/>
<comment type="caution">
    <text evidence="1">The sequence shown here is derived from an EMBL/GenBank/DDBJ whole genome shotgun (WGS) entry which is preliminary data.</text>
</comment>
<name>A0A5C6LR88_9BACT</name>
<gene>
    <name evidence="1" type="ORF">FEF09_17660</name>
</gene>
<evidence type="ECO:0000313" key="2">
    <source>
        <dbReference type="Proteomes" id="UP000318815"/>
    </source>
</evidence>
<dbReference type="EMBL" id="VOHS01000018">
    <property type="protein sequence ID" value="TWV99107.1"/>
    <property type="molecule type" value="Genomic_DNA"/>
</dbReference>
<dbReference type="OrthoDB" id="652529at2"/>
<accession>A0A5C6LR88</accession>
<proteinExistence type="predicted"/>
<dbReference type="Proteomes" id="UP000318815">
    <property type="component" value="Unassembled WGS sequence"/>
</dbReference>
<sequence length="105" mass="12365">MVATGCIPESIRKDSLFGELGYNRYYRAGLAYMQAYITIHKNVVLNPGYLYFIYKRPGQPYGQEHFVMPAVIFQIPVRKILIEDRNMLWNRIRTIMRLFIITETG</sequence>
<organism evidence="1 2">
    <name type="scientific">Chitinophaga pinensis</name>
    <dbReference type="NCBI Taxonomy" id="79329"/>
    <lineage>
        <taxon>Bacteria</taxon>
        <taxon>Pseudomonadati</taxon>
        <taxon>Bacteroidota</taxon>
        <taxon>Chitinophagia</taxon>
        <taxon>Chitinophagales</taxon>
        <taxon>Chitinophagaceae</taxon>
        <taxon>Chitinophaga</taxon>
    </lineage>
</organism>
<reference evidence="1 2" key="1">
    <citation type="submission" date="2019-08" db="EMBL/GenBank/DDBJ databases">
        <title>Whole genome sequencing of chitin degrading bacteria Chitinophaga pinensis YS16.</title>
        <authorList>
            <person name="Singh R.P."/>
            <person name="Manchanda G."/>
            <person name="Maurya I.K."/>
            <person name="Joshi N.K."/>
            <person name="Srivastava A.K."/>
        </authorList>
    </citation>
    <scope>NUCLEOTIDE SEQUENCE [LARGE SCALE GENOMIC DNA]</scope>
    <source>
        <strain evidence="1 2">YS-16</strain>
    </source>
</reference>
<keyword evidence="2" id="KW-1185">Reference proteome</keyword>
<dbReference type="RefSeq" id="WP_146306343.1">
    <property type="nucleotide sequence ID" value="NZ_VOHS01000018.1"/>
</dbReference>